<sequence>MQVCATSSLFFRPSPFRVCGKSGEVLHACRSARGRQRLVWSNPPVSARLSTSDCSGSGLFCTTLTITNATVNETGQYRCYYKDLKVEDGKTAAAVYVFVRDSKVPFVPSEKEYEVVFIREGERVVIPCRGSVENLNVTLNTVRTTPFCFNLLH</sequence>
<proteinExistence type="predicted"/>
<evidence type="ECO:0000259" key="1">
    <source>
        <dbReference type="Pfam" id="PF22854"/>
    </source>
</evidence>
<keyword evidence="3" id="KW-1185">Reference proteome</keyword>
<dbReference type="InterPro" id="IPR055238">
    <property type="entry name" value="VEGFR1-3_N_Ig-like"/>
</dbReference>
<dbReference type="Gene3D" id="2.60.40.10">
    <property type="entry name" value="Immunoglobulins"/>
    <property type="match status" value="2"/>
</dbReference>
<dbReference type="STRING" id="32473.ENSXCOP00000011444"/>
<dbReference type="PRINTS" id="PR01832">
    <property type="entry name" value="VEGFRECEPTOR"/>
</dbReference>
<feature type="domain" description="VEGFR1-3 N-terminal Ig-like" evidence="1">
    <location>
        <begin position="28"/>
        <end position="109"/>
    </location>
</feature>
<reference evidence="2" key="2">
    <citation type="submission" date="2025-09" db="UniProtKB">
        <authorList>
            <consortium name="Ensembl"/>
        </authorList>
    </citation>
    <scope>IDENTIFICATION</scope>
</reference>
<dbReference type="PANTHER" id="PTHR15360">
    <property type="entry name" value="PLATELET-DERIVED GROWTH FACTOR RECEPTOR LIKE"/>
    <property type="match status" value="1"/>
</dbReference>
<dbReference type="PANTHER" id="PTHR15360:SF5">
    <property type="entry name" value="PLATELET-DERIVED GROWTH FACTOR RECEPTOR-LIKE PROTEIN"/>
    <property type="match status" value="1"/>
</dbReference>
<dbReference type="Pfam" id="PF22854">
    <property type="entry name" value="VEGFR1-3_N_Ig-like"/>
    <property type="match status" value="1"/>
</dbReference>
<organism evidence="2 3">
    <name type="scientific">Xiphophorus couchianus</name>
    <name type="common">Monterrey platyfish</name>
    <dbReference type="NCBI Taxonomy" id="32473"/>
    <lineage>
        <taxon>Eukaryota</taxon>
        <taxon>Metazoa</taxon>
        <taxon>Chordata</taxon>
        <taxon>Craniata</taxon>
        <taxon>Vertebrata</taxon>
        <taxon>Euteleostomi</taxon>
        <taxon>Actinopterygii</taxon>
        <taxon>Neopterygii</taxon>
        <taxon>Teleostei</taxon>
        <taxon>Neoteleostei</taxon>
        <taxon>Acanthomorphata</taxon>
        <taxon>Ovalentaria</taxon>
        <taxon>Atherinomorphae</taxon>
        <taxon>Cyprinodontiformes</taxon>
        <taxon>Poeciliidae</taxon>
        <taxon>Poeciliinae</taxon>
        <taxon>Xiphophorus</taxon>
    </lineage>
</organism>
<dbReference type="SUPFAM" id="SSF48726">
    <property type="entry name" value="Immunoglobulin"/>
    <property type="match status" value="1"/>
</dbReference>
<dbReference type="Pfam" id="PF21339">
    <property type="entry name" value="VEGFR-1-like_Ig-like"/>
    <property type="match status" value="1"/>
</dbReference>
<accession>A0A3B5LUE9</accession>
<dbReference type="Proteomes" id="UP000261380">
    <property type="component" value="Unplaced"/>
</dbReference>
<evidence type="ECO:0000313" key="3">
    <source>
        <dbReference type="Proteomes" id="UP000261380"/>
    </source>
</evidence>
<reference evidence="2" key="1">
    <citation type="submission" date="2025-08" db="UniProtKB">
        <authorList>
            <consortium name="Ensembl"/>
        </authorList>
    </citation>
    <scope>IDENTIFICATION</scope>
</reference>
<dbReference type="InterPro" id="IPR036179">
    <property type="entry name" value="Ig-like_dom_sf"/>
</dbReference>
<dbReference type="InterPro" id="IPR013783">
    <property type="entry name" value="Ig-like_fold"/>
</dbReference>
<evidence type="ECO:0000313" key="2">
    <source>
        <dbReference type="Ensembl" id="ENSXCOP00000011444.1"/>
    </source>
</evidence>
<dbReference type="InterPro" id="IPR042495">
    <property type="entry name" value="PDGFRL"/>
</dbReference>
<dbReference type="Ensembl" id="ENSXCOT00000011576.1">
    <property type="protein sequence ID" value="ENSXCOP00000011444.1"/>
    <property type="gene ID" value="ENSXCOG00000008645.1"/>
</dbReference>
<dbReference type="AlphaFoldDB" id="A0A3B5LUE9"/>
<dbReference type="GeneTree" id="ENSGT00970000194357"/>
<protein>
    <recommendedName>
        <fullName evidence="1">VEGFR1-3 N-terminal Ig-like domain-containing protein</fullName>
    </recommendedName>
</protein>
<name>A0A3B5LUE9_9TELE</name>